<evidence type="ECO:0000313" key="14">
    <source>
        <dbReference type="Proteomes" id="UP000014148"/>
    </source>
</evidence>
<evidence type="ECO:0000256" key="9">
    <source>
        <dbReference type="RuleBase" id="RU366031"/>
    </source>
</evidence>
<dbReference type="Gene3D" id="3.40.50.10090">
    <property type="match status" value="2"/>
</dbReference>
<dbReference type="EMBL" id="AJAK01000007">
    <property type="protein sequence ID" value="EOH80539.1"/>
    <property type="molecule type" value="Genomic_DNA"/>
</dbReference>
<dbReference type="UniPathway" id="UPA00251">
    <property type="reaction ID" value="UER00320"/>
</dbReference>
<comment type="similarity">
    <text evidence="2 9">Belongs to the uroporphyrinogen-III synthase family.</text>
</comment>
<dbReference type="Proteomes" id="UP000014148">
    <property type="component" value="Unassembled WGS sequence"/>
</dbReference>
<keyword evidence="5 9" id="KW-0627">Porphyrin biosynthesis</keyword>
<dbReference type="GO" id="GO:0006782">
    <property type="term" value="P:protoporphyrinogen IX biosynthetic process"/>
    <property type="evidence" value="ECO:0007669"/>
    <property type="project" value="UniProtKB-UniRule"/>
</dbReference>
<reference evidence="12 14" key="2">
    <citation type="submission" date="2013-03" db="EMBL/GenBank/DDBJ databases">
        <title>The Genome Sequence of Enterococcus malodoratus ATCC_43197 (PacBio/Illumina hybrid assembly).</title>
        <authorList>
            <consortium name="The Broad Institute Genomics Platform"/>
            <consortium name="The Broad Institute Genome Sequencing Center for Infectious Disease"/>
            <person name="Earl A."/>
            <person name="Russ C."/>
            <person name="Gilmore M."/>
            <person name="Surin D."/>
            <person name="Walker B."/>
            <person name="Young S."/>
            <person name="Zeng Q."/>
            <person name="Gargeya S."/>
            <person name="Fitzgerald M."/>
            <person name="Haas B."/>
            <person name="Abouelleil A."/>
            <person name="Allen A.W."/>
            <person name="Alvarado L."/>
            <person name="Arachchi H.M."/>
            <person name="Berlin A.M."/>
            <person name="Chapman S.B."/>
            <person name="Gainer-Dewar J."/>
            <person name="Goldberg J."/>
            <person name="Griggs A."/>
            <person name="Gujja S."/>
            <person name="Hansen M."/>
            <person name="Howarth C."/>
            <person name="Imamovic A."/>
            <person name="Ireland A."/>
            <person name="Larimer J."/>
            <person name="McCowan C."/>
            <person name="Murphy C."/>
            <person name="Pearson M."/>
            <person name="Poon T.W."/>
            <person name="Priest M."/>
            <person name="Roberts A."/>
            <person name="Saif S."/>
            <person name="Shea T."/>
            <person name="Sisk P."/>
            <person name="Sykes S."/>
            <person name="Wortman J."/>
            <person name="Nusbaum C."/>
            <person name="Birren B."/>
        </authorList>
    </citation>
    <scope>NUCLEOTIDE SEQUENCE [LARGE SCALE GENOMIC DNA]</scope>
    <source>
        <strain evidence="12 14">ATCC 43197</strain>
    </source>
</reference>
<reference evidence="11 13" key="1">
    <citation type="submission" date="2013-02" db="EMBL/GenBank/DDBJ databases">
        <title>The Genome Sequence of Enterococcus malodoratus ATCC_43197.</title>
        <authorList>
            <consortium name="The Broad Institute Genome Sequencing Platform"/>
            <consortium name="The Broad Institute Genome Sequencing Center for Infectious Disease"/>
            <person name="Earl A.M."/>
            <person name="Gilmore M.S."/>
            <person name="Lebreton F."/>
            <person name="Walker B."/>
            <person name="Young S.K."/>
            <person name="Zeng Q."/>
            <person name="Gargeya S."/>
            <person name="Fitzgerald M."/>
            <person name="Haas B."/>
            <person name="Abouelleil A."/>
            <person name="Alvarado L."/>
            <person name="Arachchi H.M."/>
            <person name="Berlin A.M."/>
            <person name="Chapman S.B."/>
            <person name="Dewar J."/>
            <person name="Goldberg J."/>
            <person name="Griggs A."/>
            <person name="Gujja S."/>
            <person name="Hansen M."/>
            <person name="Howarth C."/>
            <person name="Imamovic A."/>
            <person name="Larimer J."/>
            <person name="McCowan C."/>
            <person name="Murphy C."/>
            <person name="Neiman D."/>
            <person name="Pearson M."/>
            <person name="Priest M."/>
            <person name="Roberts A."/>
            <person name="Saif S."/>
            <person name="Shea T."/>
            <person name="Sisk P."/>
            <person name="Sykes S."/>
            <person name="Wortman J."/>
            <person name="Nusbaum C."/>
            <person name="Birren B."/>
        </authorList>
    </citation>
    <scope>NUCLEOTIDE SEQUENCE [LARGE SCALE GENOMIC DNA]</scope>
    <source>
        <strain evidence="11 13">ATCC 43197</strain>
    </source>
</reference>
<evidence type="ECO:0000256" key="5">
    <source>
        <dbReference type="ARBA" id="ARBA00023244"/>
    </source>
</evidence>
<sequence>MPNDIYQSFIENDVEIITIPLNRTVFQPYQSLEQEYDWIFFTSVNAVKYFDFAQLNNQASILAIGNQTALTLRDLGLNVDFQPKEGFSEGLVREWSSFVNHKQRVFWPHSHQARRVIYNALTRQGHTVLEQVIYRNEFYQEDQEKLRKLILNAPIDYVLFASPSSWESFFQTVEKFQQLPADFWSRLKIAAIGPVTARAIQKTQSVVIQPEVYDMPHLYECLLQEIKREE</sequence>
<dbReference type="InterPro" id="IPR003754">
    <property type="entry name" value="4pyrrol_synth_uPrphyn_synth"/>
</dbReference>
<keyword evidence="4 9" id="KW-0456">Lyase</keyword>
<evidence type="ECO:0000259" key="10">
    <source>
        <dbReference type="Pfam" id="PF02602"/>
    </source>
</evidence>
<dbReference type="PANTHER" id="PTHR38042:SF1">
    <property type="entry name" value="UROPORPHYRINOGEN-III SYNTHASE, CHLOROPLASTIC"/>
    <property type="match status" value="1"/>
</dbReference>
<protein>
    <recommendedName>
        <fullName evidence="7 9">Uroporphyrinogen-III synthase</fullName>
        <ecNumber evidence="3 9">4.2.1.75</ecNumber>
    </recommendedName>
</protein>
<dbReference type="Pfam" id="PF02602">
    <property type="entry name" value="HEM4"/>
    <property type="match status" value="1"/>
</dbReference>
<dbReference type="SUPFAM" id="SSF69618">
    <property type="entry name" value="HemD-like"/>
    <property type="match status" value="1"/>
</dbReference>
<evidence type="ECO:0000313" key="13">
    <source>
        <dbReference type="Proteomes" id="UP000013783"/>
    </source>
</evidence>
<evidence type="ECO:0000256" key="7">
    <source>
        <dbReference type="ARBA" id="ARBA00040167"/>
    </source>
</evidence>
<evidence type="ECO:0000313" key="11">
    <source>
        <dbReference type="EMBL" id="EOH80539.1"/>
    </source>
</evidence>
<dbReference type="CDD" id="cd06578">
    <property type="entry name" value="HemD"/>
    <property type="match status" value="1"/>
</dbReference>
<comment type="caution">
    <text evidence="11">The sequence shown here is derived from an EMBL/GenBank/DDBJ whole genome shotgun (WGS) entry which is preliminary data.</text>
</comment>
<accession>R2RXB6</accession>
<keyword evidence="14" id="KW-1185">Reference proteome</keyword>
<dbReference type="GO" id="GO:0004852">
    <property type="term" value="F:uroporphyrinogen-III synthase activity"/>
    <property type="evidence" value="ECO:0007669"/>
    <property type="project" value="UniProtKB-UniRule"/>
</dbReference>
<dbReference type="PANTHER" id="PTHR38042">
    <property type="entry name" value="UROPORPHYRINOGEN-III SYNTHASE, CHLOROPLASTIC"/>
    <property type="match status" value="1"/>
</dbReference>
<evidence type="ECO:0000256" key="1">
    <source>
        <dbReference type="ARBA" id="ARBA00004772"/>
    </source>
</evidence>
<dbReference type="GO" id="GO:0006780">
    <property type="term" value="P:uroporphyrinogen III biosynthetic process"/>
    <property type="evidence" value="ECO:0007669"/>
    <property type="project" value="UniProtKB-UniRule"/>
</dbReference>
<comment type="catalytic activity">
    <reaction evidence="8 9">
        <text>hydroxymethylbilane = uroporphyrinogen III + H2O</text>
        <dbReference type="Rhea" id="RHEA:18965"/>
        <dbReference type="ChEBI" id="CHEBI:15377"/>
        <dbReference type="ChEBI" id="CHEBI:57308"/>
        <dbReference type="ChEBI" id="CHEBI:57845"/>
        <dbReference type="EC" id="4.2.1.75"/>
    </reaction>
</comment>
<dbReference type="EC" id="4.2.1.75" evidence="3 9"/>
<dbReference type="RefSeq" id="WP_010739460.1">
    <property type="nucleotide sequence ID" value="NZ_KB946249.1"/>
</dbReference>
<organism evidence="11 13">
    <name type="scientific">Enterococcus malodoratus ATCC 43197</name>
    <dbReference type="NCBI Taxonomy" id="1158601"/>
    <lineage>
        <taxon>Bacteria</taxon>
        <taxon>Bacillati</taxon>
        <taxon>Bacillota</taxon>
        <taxon>Bacilli</taxon>
        <taxon>Lactobacillales</taxon>
        <taxon>Enterococcaceae</taxon>
        <taxon>Enterococcus</taxon>
    </lineage>
</organism>
<dbReference type="Proteomes" id="UP000013783">
    <property type="component" value="Unassembled WGS sequence"/>
</dbReference>
<dbReference type="InterPro" id="IPR036108">
    <property type="entry name" value="4pyrrol_syn_uPrphyn_synt_sf"/>
</dbReference>
<evidence type="ECO:0000313" key="12">
    <source>
        <dbReference type="EMBL" id="EOT69048.1"/>
    </source>
</evidence>
<comment type="function">
    <text evidence="6 9">Catalyzes cyclization of the linear tetrapyrrole, hydroxymethylbilane, to the macrocyclic uroporphyrinogen III.</text>
</comment>
<dbReference type="PATRIC" id="fig|1158601.3.peg.557"/>
<comment type="pathway">
    <text evidence="1 9">Porphyrin-containing compound metabolism; protoporphyrin-IX biosynthesis; coproporphyrinogen-III from 5-aminolevulinate: step 3/4.</text>
</comment>
<evidence type="ECO:0000256" key="3">
    <source>
        <dbReference type="ARBA" id="ARBA00013109"/>
    </source>
</evidence>
<dbReference type="STRING" id="71451.RV07_GL001733"/>
<dbReference type="eggNOG" id="COG1587">
    <property type="taxonomic scope" value="Bacteria"/>
</dbReference>
<dbReference type="OrthoDB" id="9815856at2"/>
<name>R2RXB6_9ENTE</name>
<evidence type="ECO:0000256" key="4">
    <source>
        <dbReference type="ARBA" id="ARBA00023239"/>
    </source>
</evidence>
<dbReference type="AlphaFoldDB" id="R2RXB6"/>
<evidence type="ECO:0000256" key="8">
    <source>
        <dbReference type="ARBA" id="ARBA00048617"/>
    </source>
</evidence>
<proteinExistence type="inferred from homology"/>
<evidence type="ECO:0000256" key="6">
    <source>
        <dbReference type="ARBA" id="ARBA00037589"/>
    </source>
</evidence>
<dbReference type="InterPro" id="IPR039793">
    <property type="entry name" value="UROS/Hem4"/>
</dbReference>
<evidence type="ECO:0000256" key="2">
    <source>
        <dbReference type="ARBA" id="ARBA00008133"/>
    </source>
</evidence>
<gene>
    <name evidence="12" type="ORF">I585_00508</name>
    <name evidence="11" type="ORF">UAI_00577</name>
</gene>
<dbReference type="EMBL" id="ASWA01000002">
    <property type="protein sequence ID" value="EOT69048.1"/>
    <property type="molecule type" value="Genomic_DNA"/>
</dbReference>
<feature type="domain" description="Tetrapyrrole biosynthesis uroporphyrinogen III synthase" evidence="10">
    <location>
        <begin position="14"/>
        <end position="219"/>
    </location>
</feature>